<keyword evidence="3" id="KW-0325">Glycoprotein</keyword>
<evidence type="ECO:0000256" key="3">
    <source>
        <dbReference type="ARBA" id="ARBA00023180"/>
    </source>
</evidence>
<dbReference type="STRING" id="121845.A0A1S3DH69"/>
<dbReference type="PANTHER" id="PTHR20920:SF5">
    <property type="entry name" value="SMB DOMAIN-CONTAINING PROTEIN"/>
    <property type="match status" value="1"/>
</dbReference>
<dbReference type="SMART" id="SM00209">
    <property type="entry name" value="TSP1"/>
    <property type="match status" value="1"/>
</dbReference>
<dbReference type="InterPro" id="IPR044004">
    <property type="entry name" value="TSP1_spondin_dom"/>
</dbReference>
<gene>
    <name evidence="7" type="primary">LOC103518520</name>
</gene>
<dbReference type="InterPro" id="IPR000884">
    <property type="entry name" value="TSP1_rpt"/>
</dbReference>
<dbReference type="PANTHER" id="PTHR20920">
    <property type="entry name" value="RPE-SPONDIN"/>
    <property type="match status" value="1"/>
</dbReference>
<keyword evidence="1 4" id="KW-0732">Signal</keyword>
<evidence type="ECO:0000313" key="6">
    <source>
        <dbReference type="Proteomes" id="UP000079169"/>
    </source>
</evidence>
<feature type="chain" id="PRO_5010266279" evidence="4">
    <location>
        <begin position="23"/>
        <end position="227"/>
    </location>
</feature>
<dbReference type="PROSITE" id="PS50092">
    <property type="entry name" value="TSP1"/>
    <property type="match status" value="1"/>
</dbReference>
<dbReference type="InterPro" id="IPR036383">
    <property type="entry name" value="TSP1_rpt_sf"/>
</dbReference>
<dbReference type="PaxDb" id="121845-A0A1S3DH69"/>
<dbReference type="InterPro" id="IPR039942">
    <property type="entry name" value="SBSPO"/>
</dbReference>
<proteinExistence type="predicted"/>
<reference evidence="7" key="1">
    <citation type="submission" date="2025-08" db="UniProtKB">
        <authorList>
            <consortium name="RefSeq"/>
        </authorList>
    </citation>
    <scope>IDENTIFICATION</scope>
</reference>
<accession>A0A1S3DH69</accession>
<dbReference type="KEGG" id="dci:103518520"/>
<evidence type="ECO:0000259" key="5">
    <source>
        <dbReference type="Pfam" id="PF19028"/>
    </source>
</evidence>
<sequence length="227" mass="25734">MARALTQLKVLLLFFCFQLREYELNEIFHHSEDDKKYDVVAIEDHLSQHNNIPVLNNNDIGEEIEQQRHEVELQMLNQPPRVLITTQSVGPTVETSHVLAPGVIRKGSKDALLNSIVETYHKNEESAQHGNTVSSDVNTINQMFKYTNSRAKKHPKKIKAPRDCKVSEWGPWSTCSASCGIGEVTRRRTILKHPRRGGASCPPLIETKWCGGGHECDTNKTKSKPEW</sequence>
<dbReference type="AlphaFoldDB" id="A0A1S3DH69"/>
<organism evidence="6 7">
    <name type="scientific">Diaphorina citri</name>
    <name type="common">Asian citrus psyllid</name>
    <dbReference type="NCBI Taxonomy" id="121845"/>
    <lineage>
        <taxon>Eukaryota</taxon>
        <taxon>Metazoa</taxon>
        <taxon>Ecdysozoa</taxon>
        <taxon>Arthropoda</taxon>
        <taxon>Hexapoda</taxon>
        <taxon>Insecta</taxon>
        <taxon>Pterygota</taxon>
        <taxon>Neoptera</taxon>
        <taxon>Paraneoptera</taxon>
        <taxon>Hemiptera</taxon>
        <taxon>Sternorrhyncha</taxon>
        <taxon>Psylloidea</taxon>
        <taxon>Psyllidae</taxon>
        <taxon>Diaphorininae</taxon>
        <taxon>Diaphorina</taxon>
    </lineage>
</organism>
<keyword evidence="6" id="KW-1185">Reference proteome</keyword>
<evidence type="ECO:0000313" key="7">
    <source>
        <dbReference type="RefSeq" id="XP_008481816.1"/>
    </source>
</evidence>
<dbReference type="Pfam" id="PF19028">
    <property type="entry name" value="TSP1_spondin"/>
    <property type="match status" value="1"/>
</dbReference>
<dbReference type="SUPFAM" id="SSF82895">
    <property type="entry name" value="TSP-1 type 1 repeat"/>
    <property type="match status" value="1"/>
</dbReference>
<evidence type="ECO:0000256" key="2">
    <source>
        <dbReference type="ARBA" id="ARBA00023157"/>
    </source>
</evidence>
<dbReference type="Gene3D" id="2.20.100.10">
    <property type="entry name" value="Thrombospondin type-1 (TSP1) repeat"/>
    <property type="match status" value="1"/>
</dbReference>
<dbReference type="RefSeq" id="XP_008481816.1">
    <property type="nucleotide sequence ID" value="XM_008483594.2"/>
</dbReference>
<name>A0A1S3DH69_DIACI</name>
<dbReference type="FunFam" id="2.20.100.10:FF:000026">
    <property type="entry name" value="Spondin 1"/>
    <property type="match status" value="1"/>
</dbReference>
<dbReference type="Proteomes" id="UP000079169">
    <property type="component" value="Unplaced"/>
</dbReference>
<feature type="domain" description="Spondin-like TSP1" evidence="5">
    <location>
        <begin position="164"/>
        <end position="213"/>
    </location>
</feature>
<dbReference type="GeneID" id="103518520"/>
<evidence type="ECO:0000256" key="4">
    <source>
        <dbReference type="SAM" id="SignalP"/>
    </source>
</evidence>
<feature type="signal peptide" evidence="4">
    <location>
        <begin position="1"/>
        <end position="22"/>
    </location>
</feature>
<evidence type="ECO:0000256" key="1">
    <source>
        <dbReference type="ARBA" id="ARBA00022729"/>
    </source>
</evidence>
<keyword evidence="2" id="KW-1015">Disulfide bond</keyword>
<protein>
    <submittedName>
        <fullName evidence="7">Uncharacterized protein LOC103518520</fullName>
    </submittedName>
</protein>